<dbReference type="AlphaFoldDB" id="A0A6J7HLI4"/>
<accession>A0A6J7HLI4</accession>
<organism evidence="2">
    <name type="scientific">freshwater metagenome</name>
    <dbReference type="NCBI Taxonomy" id="449393"/>
    <lineage>
        <taxon>unclassified sequences</taxon>
        <taxon>metagenomes</taxon>
        <taxon>ecological metagenomes</taxon>
    </lineage>
</organism>
<proteinExistence type="predicted"/>
<protein>
    <submittedName>
        <fullName evidence="2">Unannotated protein</fullName>
    </submittedName>
</protein>
<reference evidence="2" key="1">
    <citation type="submission" date="2020-05" db="EMBL/GenBank/DDBJ databases">
        <authorList>
            <person name="Chiriac C."/>
            <person name="Salcher M."/>
            <person name="Ghai R."/>
            <person name="Kavagutti S V."/>
        </authorList>
    </citation>
    <scope>NUCLEOTIDE SEQUENCE</scope>
</reference>
<sequence length="73" mass="7646">MMNFTSAPSRATSSIGMTVPSTVRDSPSECLSSQSMTSLTLMFGSGISSPSSMPHRRMSASSALACFCSSAWK</sequence>
<feature type="region of interest" description="Disordered" evidence="1">
    <location>
        <begin position="1"/>
        <end position="32"/>
    </location>
</feature>
<name>A0A6J7HLI4_9ZZZZ</name>
<dbReference type="EMBL" id="CAFBLX010000326">
    <property type="protein sequence ID" value="CAB4917010.1"/>
    <property type="molecule type" value="Genomic_DNA"/>
</dbReference>
<feature type="compositionally biased region" description="Polar residues" evidence="1">
    <location>
        <begin position="1"/>
        <end position="25"/>
    </location>
</feature>
<evidence type="ECO:0000313" key="2">
    <source>
        <dbReference type="EMBL" id="CAB4917010.1"/>
    </source>
</evidence>
<gene>
    <name evidence="2" type="ORF">UFOPK3472_03374</name>
</gene>
<evidence type="ECO:0000256" key="1">
    <source>
        <dbReference type="SAM" id="MobiDB-lite"/>
    </source>
</evidence>